<organism evidence="1">
    <name type="scientific">Rhizophora mucronata</name>
    <name type="common">Asiatic mangrove</name>
    <dbReference type="NCBI Taxonomy" id="61149"/>
    <lineage>
        <taxon>Eukaryota</taxon>
        <taxon>Viridiplantae</taxon>
        <taxon>Streptophyta</taxon>
        <taxon>Embryophyta</taxon>
        <taxon>Tracheophyta</taxon>
        <taxon>Spermatophyta</taxon>
        <taxon>Magnoliopsida</taxon>
        <taxon>eudicotyledons</taxon>
        <taxon>Gunneridae</taxon>
        <taxon>Pentapetalae</taxon>
        <taxon>rosids</taxon>
        <taxon>fabids</taxon>
        <taxon>Malpighiales</taxon>
        <taxon>Rhizophoraceae</taxon>
        <taxon>Rhizophora</taxon>
    </lineage>
</organism>
<accession>A0A2P2P1G0</accession>
<name>A0A2P2P1G0_RHIMU</name>
<protein>
    <submittedName>
        <fullName evidence="1">Uncharacterized protein</fullName>
    </submittedName>
</protein>
<dbReference type="AlphaFoldDB" id="A0A2P2P1G0"/>
<proteinExistence type="predicted"/>
<evidence type="ECO:0000313" key="1">
    <source>
        <dbReference type="EMBL" id="MBX48615.1"/>
    </source>
</evidence>
<dbReference type="EMBL" id="GGEC01068131">
    <property type="protein sequence ID" value="MBX48615.1"/>
    <property type="molecule type" value="Transcribed_RNA"/>
</dbReference>
<reference evidence="1" key="1">
    <citation type="submission" date="2018-02" db="EMBL/GenBank/DDBJ databases">
        <title>Rhizophora mucronata_Transcriptome.</title>
        <authorList>
            <person name="Meera S.P."/>
            <person name="Sreeshan A."/>
            <person name="Augustine A."/>
        </authorList>
    </citation>
    <scope>NUCLEOTIDE SEQUENCE</scope>
    <source>
        <tissue evidence="1">Leaf</tissue>
    </source>
</reference>
<sequence>MENDNFLPIFTTEIKDNLSYRHYSILHNRIKLRNAYNFLPEQISCLNELSQPREANTTKRGIYIRRED</sequence>